<keyword evidence="3 6" id="KW-0378">Hydrolase</keyword>
<feature type="domain" description="Metallo-beta-lactamase" evidence="5">
    <location>
        <begin position="34"/>
        <end position="263"/>
    </location>
</feature>
<dbReference type="InterPro" id="IPR036866">
    <property type="entry name" value="RibonucZ/Hydroxyglut_hydro"/>
</dbReference>
<keyword evidence="4" id="KW-0862">Zinc</keyword>
<comment type="caution">
    <text evidence="6">The sequence shown here is derived from an EMBL/GenBank/DDBJ whole genome shotgun (WGS) entry which is preliminary data.</text>
</comment>
<dbReference type="InterPro" id="IPR051013">
    <property type="entry name" value="MBL_superfamily_lactonases"/>
</dbReference>
<dbReference type="SMART" id="SM00849">
    <property type="entry name" value="Lactamase_B"/>
    <property type="match status" value="1"/>
</dbReference>
<evidence type="ECO:0000256" key="1">
    <source>
        <dbReference type="ARBA" id="ARBA00007749"/>
    </source>
</evidence>
<comment type="similarity">
    <text evidence="1">Belongs to the metallo-beta-lactamase superfamily.</text>
</comment>
<protein>
    <submittedName>
        <fullName evidence="6">MBL fold metallo-hydrolase</fullName>
    </submittedName>
</protein>
<sequence length="275" mass="30679">MALKIHHLNCGTLCPLSQKLFNGRGSLLKPGMLVCHCLLLETEAGLVLIDTGLGREDLRLGFVSPLLDTFSPPRYHAQETALAQIKALGFAPEEVRHIVLTHLDLDHAGGLADFPKARVHLHLNEYQGAVSQPSLAEIWRYLPRQWKHDVQWETYEPLGETWKGLNAVRSLRGLPEEILLIPLRGHTRGHSGIAIQTPTGWLLHAGDAFFERGQLSFPGINCSPGLLLLQVLEPWNAFEWGNTLLKLQLLSRQHPDVQILCSHDPQAFKEQAGQP</sequence>
<evidence type="ECO:0000259" key="5">
    <source>
        <dbReference type="SMART" id="SM00849"/>
    </source>
</evidence>
<dbReference type="PANTHER" id="PTHR42978">
    <property type="entry name" value="QUORUM-QUENCHING LACTONASE YTNP-RELATED-RELATED"/>
    <property type="match status" value="1"/>
</dbReference>
<dbReference type="GO" id="GO:0046872">
    <property type="term" value="F:metal ion binding"/>
    <property type="evidence" value="ECO:0007669"/>
    <property type="project" value="UniProtKB-KW"/>
</dbReference>
<dbReference type="SUPFAM" id="SSF56281">
    <property type="entry name" value="Metallo-hydrolase/oxidoreductase"/>
    <property type="match status" value="1"/>
</dbReference>
<dbReference type="PANTHER" id="PTHR42978:SF3">
    <property type="entry name" value="BLR3078 PROTEIN"/>
    <property type="match status" value="1"/>
</dbReference>
<accession>A0A2M7G813</accession>
<reference evidence="6 7" key="1">
    <citation type="submission" date="2017-09" db="EMBL/GenBank/DDBJ databases">
        <title>Depth-based differentiation of microbial function through sediment-hosted aquifers and enrichment of novel symbionts in the deep terrestrial subsurface.</title>
        <authorList>
            <person name="Probst A.J."/>
            <person name="Ladd B."/>
            <person name="Jarett J.K."/>
            <person name="Geller-Mcgrath D.E."/>
            <person name="Sieber C.M."/>
            <person name="Emerson J.B."/>
            <person name="Anantharaman K."/>
            <person name="Thomas B.C."/>
            <person name="Malmstrom R."/>
            <person name="Stieglmeier M."/>
            <person name="Klingl A."/>
            <person name="Woyke T."/>
            <person name="Ryan C.M."/>
            <person name="Banfield J.F."/>
        </authorList>
    </citation>
    <scope>NUCLEOTIDE SEQUENCE [LARGE SCALE GENOMIC DNA]</scope>
    <source>
        <strain evidence="6">CG17_big_fil_post_rev_8_21_14_2_50_48_46</strain>
    </source>
</reference>
<dbReference type="InterPro" id="IPR001279">
    <property type="entry name" value="Metallo-B-lactamas"/>
</dbReference>
<evidence type="ECO:0000256" key="3">
    <source>
        <dbReference type="ARBA" id="ARBA00022801"/>
    </source>
</evidence>
<evidence type="ECO:0000256" key="2">
    <source>
        <dbReference type="ARBA" id="ARBA00022723"/>
    </source>
</evidence>
<dbReference type="EMBL" id="PFFQ01000013">
    <property type="protein sequence ID" value="PIW18222.1"/>
    <property type="molecule type" value="Genomic_DNA"/>
</dbReference>
<dbReference type="Pfam" id="PF00753">
    <property type="entry name" value="Lactamase_B"/>
    <property type="match status" value="1"/>
</dbReference>
<evidence type="ECO:0000313" key="7">
    <source>
        <dbReference type="Proteomes" id="UP000231019"/>
    </source>
</evidence>
<keyword evidence="2" id="KW-0479">Metal-binding</keyword>
<proteinExistence type="inferred from homology"/>
<organism evidence="6 7">
    <name type="scientific">bacterium (Candidatus Blackallbacteria) CG17_big_fil_post_rev_8_21_14_2_50_48_46</name>
    <dbReference type="NCBI Taxonomy" id="2014261"/>
    <lineage>
        <taxon>Bacteria</taxon>
        <taxon>Candidatus Blackallbacteria</taxon>
    </lineage>
</organism>
<evidence type="ECO:0000256" key="4">
    <source>
        <dbReference type="ARBA" id="ARBA00022833"/>
    </source>
</evidence>
<dbReference type="Gene3D" id="3.60.15.10">
    <property type="entry name" value="Ribonuclease Z/Hydroxyacylglutathione hydrolase-like"/>
    <property type="match status" value="1"/>
</dbReference>
<dbReference type="CDD" id="cd07742">
    <property type="entry name" value="metallo-hydrolase-like_MBL-fold"/>
    <property type="match status" value="1"/>
</dbReference>
<dbReference type="GO" id="GO:0016787">
    <property type="term" value="F:hydrolase activity"/>
    <property type="evidence" value="ECO:0007669"/>
    <property type="project" value="UniProtKB-KW"/>
</dbReference>
<dbReference type="Proteomes" id="UP000231019">
    <property type="component" value="Unassembled WGS sequence"/>
</dbReference>
<dbReference type="AlphaFoldDB" id="A0A2M7G813"/>
<name>A0A2M7G813_9BACT</name>
<evidence type="ECO:0000313" key="6">
    <source>
        <dbReference type="EMBL" id="PIW18222.1"/>
    </source>
</evidence>
<gene>
    <name evidence="6" type="ORF">COW36_05495</name>
</gene>